<feature type="transmembrane region" description="Helical" evidence="1">
    <location>
        <begin position="12"/>
        <end position="29"/>
    </location>
</feature>
<dbReference type="WBParaSite" id="maker-uti_cns_0003624-snap-gene-0.2-mRNA-1">
    <property type="protein sequence ID" value="maker-uti_cns_0003624-snap-gene-0.2-mRNA-1"/>
    <property type="gene ID" value="maker-uti_cns_0003624-snap-gene-0.2"/>
</dbReference>
<feature type="domain" description="Neurotransmitter-gated ion-channel ligand-binding" evidence="2">
    <location>
        <begin position="22"/>
        <end position="65"/>
    </location>
</feature>
<keyword evidence="1" id="KW-0812">Transmembrane</keyword>
<organism evidence="3 5">
    <name type="scientific">Macrostomum lignano</name>
    <dbReference type="NCBI Taxonomy" id="282301"/>
    <lineage>
        <taxon>Eukaryota</taxon>
        <taxon>Metazoa</taxon>
        <taxon>Spiralia</taxon>
        <taxon>Lophotrochozoa</taxon>
        <taxon>Platyhelminthes</taxon>
        <taxon>Rhabditophora</taxon>
        <taxon>Macrostomorpha</taxon>
        <taxon>Macrostomida</taxon>
        <taxon>Macrostomidae</taxon>
        <taxon>Macrostomum</taxon>
    </lineage>
</organism>
<proteinExistence type="predicted"/>
<dbReference type="GO" id="GO:0005230">
    <property type="term" value="F:extracellular ligand-gated monoatomic ion channel activity"/>
    <property type="evidence" value="ECO:0007669"/>
    <property type="project" value="InterPro"/>
</dbReference>
<evidence type="ECO:0000259" key="2">
    <source>
        <dbReference type="Pfam" id="PF02931"/>
    </source>
</evidence>
<dbReference type="GO" id="GO:0016020">
    <property type="term" value="C:membrane"/>
    <property type="evidence" value="ECO:0007669"/>
    <property type="project" value="InterPro"/>
</dbReference>
<evidence type="ECO:0000313" key="3">
    <source>
        <dbReference type="Proteomes" id="UP000095280"/>
    </source>
</evidence>
<evidence type="ECO:0000256" key="1">
    <source>
        <dbReference type="SAM" id="Phobius"/>
    </source>
</evidence>
<protein>
    <submittedName>
        <fullName evidence="4 5">Neur_chan_LBD domain-containing protein</fullName>
    </submittedName>
</protein>
<dbReference type="Pfam" id="PF02931">
    <property type="entry name" value="Neur_chan_LBD"/>
    <property type="match status" value="1"/>
</dbReference>
<sequence length="66" mass="7311">AVRPPPDNGTANTVTLVIFLFSLVKVQWLDARLSWMTKSNSSLGRVQKISVPSKMVWIPDVSVDNV</sequence>
<accession>A0A1I8GY98</accession>
<reference evidence="4 5" key="1">
    <citation type="submission" date="2016-11" db="UniProtKB">
        <authorList>
            <consortium name="WormBaseParasite"/>
        </authorList>
    </citation>
    <scope>IDENTIFICATION</scope>
</reference>
<dbReference type="Gene3D" id="2.70.170.10">
    <property type="entry name" value="Neurotransmitter-gated ion-channel ligand-binding domain"/>
    <property type="match status" value="1"/>
</dbReference>
<dbReference type="SUPFAM" id="SSF63712">
    <property type="entry name" value="Nicotinic receptor ligand binding domain-like"/>
    <property type="match status" value="1"/>
</dbReference>
<name>A0A1I8GY98_9PLAT</name>
<keyword evidence="3" id="KW-1185">Reference proteome</keyword>
<evidence type="ECO:0000313" key="4">
    <source>
        <dbReference type="WBParaSite" id="maker-uti_cns_0002739-snap-gene-0.2-mRNA-1"/>
    </source>
</evidence>
<dbReference type="InterPro" id="IPR006202">
    <property type="entry name" value="Neur_chan_lig-bd"/>
</dbReference>
<dbReference type="Proteomes" id="UP000095280">
    <property type="component" value="Unplaced"/>
</dbReference>
<evidence type="ECO:0000313" key="5">
    <source>
        <dbReference type="WBParaSite" id="maker-uti_cns_0003624-snap-gene-0.2-mRNA-1"/>
    </source>
</evidence>
<dbReference type="AlphaFoldDB" id="A0A1I8GY98"/>
<dbReference type="InterPro" id="IPR036734">
    <property type="entry name" value="Neur_chan_lig-bd_sf"/>
</dbReference>
<keyword evidence="1" id="KW-1133">Transmembrane helix</keyword>
<keyword evidence="1" id="KW-0472">Membrane</keyword>
<dbReference type="WBParaSite" id="maker-uti_cns_0002739-snap-gene-0.2-mRNA-1">
    <property type="protein sequence ID" value="maker-uti_cns_0002739-snap-gene-0.2-mRNA-1"/>
    <property type="gene ID" value="maker-uti_cns_0002739-snap-gene-0.2"/>
</dbReference>